<accession>W7YGL0</accession>
<evidence type="ECO:0000313" key="2">
    <source>
        <dbReference type="EMBL" id="GAF07587.1"/>
    </source>
</evidence>
<dbReference type="Pfam" id="PF09682">
    <property type="entry name" value="Phage_holin_6_1"/>
    <property type="match status" value="1"/>
</dbReference>
<evidence type="ECO:0008006" key="4">
    <source>
        <dbReference type="Google" id="ProtNLM"/>
    </source>
</evidence>
<evidence type="ECO:0000256" key="1">
    <source>
        <dbReference type="SAM" id="Phobius"/>
    </source>
</evidence>
<name>W7YGL0_9BACL</name>
<dbReference type="EMBL" id="BAVZ01000004">
    <property type="protein sequence ID" value="GAF07587.1"/>
    <property type="molecule type" value="Genomic_DNA"/>
</dbReference>
<comment type="caution">
    <text evidence="2">The sequence shown here is derived from an EMBL/GenBank/DDBJ whole genome shotgun (WGS) entry which is preliminary data.</text>
</comment>
<keyword evidence="3" id="KW-1185">Reference proteome</keyword>
<keyword evidence="1" id="KW-0812">Transmembrane</keyword>
<feature type="transmembrane region" description="Helical" evidence="1">
    <location>
        <begin position="6"/>
        <end position="27"/>
    </location>
</feature>
<sequence length="104" mass="11523">MIDLTPIVQAIVILAAAIITTIIVPYIKSKTSINQQNQISLWIDVAVHAAEQLYIGSGRGEEKKQYVINFLKIKGFKIDIESIEALIESTVNKINNDSNTIIVN</sequence>
<gene>
    <name evidence="2" type="ORF">JCM16418_1614</name>
</gene>
<organism evidence="2 3">
    <name type="scientific">Paenibacillus pini JCM 16418</name>
    <dbReference type="NCBI Taxonomy" id="1236976"/>
    <lineage>
        <taxon>Bacteria</taxon>
        <taxon>Bacillati</taxon>
        <taxon>Bacillota</taxon>
        <taxon>Bacilli</taxon>
        <taxon>Bacillales</taxon>
        <taxon>Paenibacillaceae</taxon>
        <taxon>Paenibacillus</taxon>
    </lineage>
</organism>
<keyword evidence="1" id="KW-0472">Membrane</keyword>
<proteinExistence type="predicted"/>
<dbReference type="RefSeq" id="WP_036647224.1">
    <property type="nucleotide sequence ID" value="NZ_BAVZ01000004.1"/>
</dbReference>
<dbReference type="STRING" id="1236976.JCM16418_1614"/>
<reference evidence="2 3" key="1">
    <citation type="journal article" date="2014" name="Genome Announc.">
        <title>Draft Genome Sequence of Paenibacillus pini JCM 16418T, Isolated from the Rhizosphere of Pine Tree.</title>
        <authorList>
            <person name="Yuki M."/>
            <person name="Oshima K."/>
            <person name="Suda W."/>
            <person name="Oshida Y."/>
            <person name="Kitamura K."/>
            <person name="Iida Y."/>
            <person name="Hattori M."/>
            <person name="Ohkuma M."/>
        </authorList>
    </citation>
    <scope>NUCLEOTIDE SEQUENCE [LARGE SCALE GENOMIC DNA]</scope>
    <source>
        <strain evidence="2 3">JCM 16418</strain>
    </source>
</reference>
<dbReference type="eggNOG" id="ENOG5032VYR">
    <property type="taxonomic scope" value="Bacteria"/>
</dbReference>
<protein>
    <recommendedName>
        <fullName evidence="4">Phage holin</fullName>
    </recommendedName>
</protein>
<evidence type="ECO:0000313" key="3">
    <source>
        <dbReference type="Proteomes" id="UP000019364"/>
    </source>
</evidence>
<dbReference type="InterPro" id="IPR010026">
    <property type="entry name" value="Phage_holin_LL-H"/>
</dbReference>
<dbReference type="Proteomes" id="UP000019364">
    <property type="component" value="Unassembled WGS sequence"/>
</dbReference>
<dbReference type="AlphaFoldDB" id="W7YGL0"/>
<keyword evidence="1" id="KW-1133">Transmembrane helix</keyword>